<keyword evidence="2" id="KW-0812">Transmembrane</keyword>
<organism evidence="3 4">
    <name type="scientific">Roridomyces roridus</name>
    <dbReference type="NCBI Taxonomy" id="1738132"/>
    <lineage>
        <taxon>Eukaryota</taxon>
        <taxon>Fungi</taxon>
        <taxon>Dikarya</taxon>
        <taxon>Basidiomycota</taxon>
        <taxon>Agaricomycotina</taxon>
        <taxon>Agaricomycetes</taxon>
        <taxon>Agaricomycetidae</taxon>
        <taxon>Agaricales</taxon>
        <taxon>Marasmiineae</taxon>
        <taxon>Mycenaceae</taxon>
        <taxon>Roridomyces</taxon>
    </lineage>
</organism>
<feature type="transmembrane region" description="Helical" evidence="2">
    <location>
        <begin position="194"/>
        <end position="212"/>
    </location>
</feature>
<protein>
    <submittedName>
        <fullName evidence="3">Uncharacterized protein</fullName>
    </submittedName>
</protein>
<proteinExistence type="predicted"/>
<name>A0AAD7B4B3_9AGAR</name>
<gene>
    <name evidence="3" type="ORF">FB45DRAFT_1122227</name>
</gene>
<evidence type="ECO:0000256" key="1">
    <source>
        <dbReference type="SAM" id="MobiDB-lite"/>
    </source>
</evidence>
<dbReference type="EMBL" id="JARKIF010000036">
    <property type="protein sequence ID" value="KAJ7610230.1"/>
    <property type="molecule type" value="Genomic_DNA"/>
</dbReference>
<feature type="transmembrane region" description="Helical" evidence="2">
    <location>
        <begin position="256"/>
        <end position="282"/>
    </location>
</feature>
<evidence type="ECO:0000313" key="4">
    <source>
        <dbReference type="Proteomes" id="UP001221142"/>
    </source>
</evidence>
<reference evidence="3" key="1">
    <citation type="submission" date="2023-03" db="EMBL/GenBank/DDBJ databases">
        <title>Massive genome expansion in bonnet fungi (Mycena s.s.) driven by repeated elements and novel gene families across ecological guilds.</title>
        <authorList>
            <consortium name="Lawrence Berkeley National Laboratory"/>
            <person name="Harder C.B."/>
            <person name="Miyauchi S."/>
            <person name="Viragh M."/>
            <person name="Kuo A."/>
            <person name="Thoen E."/>
            <person name="Andreopoulos B."/>
            <person name="Lu D."/>
            <person name="Skrede I."/>
            <person name="Drula E."/>
            <person name="Henrissat B."/>
            <person name="Morin E."/>
            <person name="Kohler A."/>
            <person name="Barry K."/>
            <person name="LaButti K."/>
            <person name="Morin E."/>
            <person name="Salamov A."/>
            <person name="Lipzen A."/>
            <person name="Mereny Z."/>
            <person name="Hegedus B."/>
            <person name="Baldrian P."/>
            <person name="Stursova M."/>
            <person name="Weitz H."/>
            <person name="Taylor A."/>
            <person name="Grigoriev I.V."/>
            <person name="Nagy L.G."/>
            <person name="Martin F."/>
            <person name="Kauserud H."/>
        </authorList>
    </citation>
    <scope>NUCLEOTIDE SEQUENCE</scope>
    <source>
        <strain evidence="3">9284</strain>
    </source>
</reference>
<keyword evidence="4" id="KW-1185">Reference proteome</keyword>
<accession>A0AAD7B4B3</accession>
<sequence>SRLLAHASNTRSLSGSPNISDCCILRDTLLQGITAHWTISYGWLPATDLRISSPQCSSHRRAFFLVSPSESCTGSRPDSQNTLVPSAHGKTGHNPRSLSIGSDMERAPGGYYAPPPVRHPMGMPPVYAGQVNADLARATARLKEQRDALVKLPKDIGFLTTLLALIGTTILGVLRADTEIQKMERGALIRAMDYVSYGAILVNILGTAKAVLAHYRLSGIHTPEAIDPVELYKLDTGKTSALRLLALLGADRKLRFLCILLTGSTIVGMVLILVQIGLYVWLCAVGQQ</sequence>
<dbReference type="AlphaFoldDB" id="A0AAD7B4B3"/>
<evidence type="ECO:0000256" key="2">
    <source>
        <dbReference type="SAM" id="Phobius"/>
    </source>
</evidence>
<keyword evidence="2" id="KW-0472">Membrane</keyword>
<feature type="compositionally biased region" description="Polar residues" evidence="1">
    <location>
        <begin position="70"/>
        <end position="84"/>
    </location>
</feature>
<feature type="non-terminal residue" evidence="3">
    <location>
        <position position="288"/>
    </location>
</feature>
<feature type="transmembrane region" description="Helical" evidence="2">
    <location>
        <begin position="156"/>
        <end position="174"/>
    </location>
</feature>
<evidence type="ECO:0000313" key="3">
    <source>
        <dbReference type="EMBL" id="KAJ7610230.1"/>
    </source>
</evidence>
<dbReference type="Proteomes" id="UP001221142">
    <property type="component" value="Unassembled WGS sequence"/>
</dbReference>
<keyword evidence="2" id="KW-1133">Transmembrane helix</keyword>
<feature type="region of interest" description="Disordered" evidence="1">
    <location>
        <begin position="70"/>
        <end position="100"/>
    </location>
</feature>
<comment type="caution">
    <text evidence="3">The sequence shown here is derived from an EMBL/GenBank/DDBJ whole genome shotgun (WGS) entry which is preliminary data.</text>
</comment>